<name>A0AAW1TZZ1_9CUCU</name>
<dbReference type="Gene3D" id="3.20.20.80">
    <property type="entry name" value="Glycosidases"/>
    <property type="match status" value="1"/>
</dbReference>
<comment type="catalytic activity">
    <reaction evidence="5">
        <text>Hydrolysis of terminal non-reducing beta-D-galactose residues in beta-D-galactosides.</text>
        <dbReference type="EC" id="3.2.1.23"/>
    </reaction>
</comment>
<dbReference type="GO" id="GO:0004565">
    <property type="term" value="F:beta-galactosidase activity"/>
    <property type="evidence" value="ECO:0007669"/>
    <property type="project" value="UniProtKB-EC"/>
</dbReference>
<dbReference type="SUPFAM" id="SSF51445">
    <property type="entry name" value="(Trans)glycosidases"/>
    <property type="match status" value="1"/>
</dbReference>
<evidence type="ECO:0000313" key="12">
    <source>
        <dbReference type="Proteomes" id="UP001431783"/>
    </source>
</evidence>
<feature type="transmembrane region" description="Helical" evidence="7">
    <location>
        <begin position="662"/>
        <end position="679"/>
    </location>
</feature>
<reference evidence="11 12" key="1">
    <citation type="submission" date="2023-03" db="EMBL/GenBank/DDBJ databases">
        <title>Genome insight into feeding habits of ladybird beetles.</title>
        <authorList>
            <person name="Li H.-S."/>
            <person name="Huang Y.-H."/>
            <person name="Pang H."/>
        </authorList>
    </citation>
    <scope>NUCLEOTIDE SEQUENCE [LARGE SCALE GENOMIC DNA]</scope>
    <source>
        <strain evidence="11">SYSU_2023b</strain>
        <tissue evidence="11">Whole body</tissue>
    </source>
</reference>
<keyword evidence="2 5" id="KW-0378">Hydrolase</keyword>
<sequence>MAMALSAGIASATLPTLYEYYTSPEIKSGLSADQSYFQLNEKNITLYSGAMHYFRVPKQYWRDRLKKMRAAGLNTVETYVPWNLHEPEDNKYDFGKEGSEMQDFLDIQEFLKMAKEEDLFAIVRPGPFICAEFEFGGLPSWLLRTKDIKVRTTDSKFMNYVTRYFNILLPLLTMLQFTKGGPIIAFQVENEYGNTAWSEFTPQKEYLQQLVKLYKDNKLVELFFTADTPSKGGDKGTLPELLQTATFDNYATKEFDIMNSLQTNRPTMVMELWTGWYDHWTEEHNTRTNDHFHKVYEEILTYPASVNMYMFHGGTSFGFLNGANVGDRKSDNSNYQPDISSYDYDAPLSECGDYTDKYWIAKELIEKYNTVKTKLPEPPKVTEKLKYPEIPIVEEMSLNDIVSKIDAIPSEDVIPMEQLPINGNSGQSYGYILYRKKGINISANSVLTIKGHVHDSVVVLVNGKRLTNPLNEPKDLDKFGFWRMEDSTLNLGDEDLKDATLDLLVQNWGRVNFGLLYQFNQFKGLWNGDIMLNNDKIISWEIFPLEFKKSWNNALDNWKTVSDLGHGPSMYRATLNVNEPKDTFIDMADWTNGCVMVNGFVLGRYSRLGPQQALYLPAPFLNKGDNKIIVFENYVPSSTIKFTDQMYFKTAGNNAIMLNTNFNIYFSCFVSFIICILQFNI</sequence>
<feature type="active site" description="Proton donor" evidence="4">
    <location>
        <position position="191"/>
    </location>
</feature>
<dbReference type="Pfam" id="PF21467">
    <property type="entry name" value="BetaGal_gal-bd"/>
    <property type="match status" value="1"/>
</dbReference>
<comment type="caution">
    <text evidence="11">The sequence shown here is derived from an EMBL/GenBank/DDBJ whole genome shotgun (WGS) entry which is preliminary data.</text>
</comment>
<dbReference type="AlphaFoldDB" id="A0AAW1TZZ1"/>
<dbReference type="FunFam" id="2.60.120.260:FF:000049">
    <property type="entry name" value="Beta-galactosidase"/>
    <property type="match status" value="1"/>
</dbReference>
<evidence type="ECO:0000313" key="11">
    <source>
        <dbReference type="EMBL" id="KAK9873771.1"/>
    </source>
</evidence>
<evidence type="ECO:0000259" key="8">
    <source>
        <dbReference type="Pfam" id="PF01301"/>
    </source>
</evidence>
<keyword evidence="7" id="KW-0812">Transmembrane</keyword>
<feature type="domain" description="Glycoside hydrolase 35 catalytic" evidence="8">
    <location>
        <begin position="37"/>
        <end position="367"/>
    </location>
</feature>
<dbReference type="PIRSF" id="PIRSF006336">
    <property type="entry name" value="B-gal"/>
    <property type="match status" value="1"/>
</dbReference>
<feature type="domain" description="Beta-galactosidase galactose-binding" evidence="10">
    <location>
        <begin position="568"/>
        <end position="626"/>
    </location>
</feature>
<feature type="active site" description="Nucleophile" evidence="4">
    <location>
        <position position="271"/>
    </location>
</feature>
<evidence type="ECO:0000259" key="9">
    <source>
        <dbReference type="Pfam" id="PF21317"/>
    </source>
</evidence>
<keyword evidence="12" id="KW-1185">Reference proteome</keyword>
<evidence type="ECO:0000256" key="7">
    <source>
        <dbReference type="SAM" id="Phobius"/>
    </source>
</evidence>
<dbReference type="InterPro" id="IPR017853">
    <property type="entry name" value="GH"/>
</dbReference>
<evidence type="ECO:0000256" key="4">
    <source>
        <dbReference type="PIRSR" id="PIRSR006336-1"/>
    </source>
</evidence>
<dbReference type="InterPro" id="IPR001944">
    <property type="entry name" value="Glycoside_Hdrlase_35"/>
</dbReference>
<evidence type="ECO:0000256" key="5">
    <source>
        <dbReference type="RuleBase" id="RU000675"/>
    </source>
</evidence>
<dbReference type="GO" id="GO:0005975">
    <property type="term" value="P:carbohydrate metabolic process"/>
    <property type="evidence" value="ECO:0007669"/>
    <property type="project" value="InterPro"/>
</dbReference>
<dbReference type="EMBL" id="JARQZJ010000031">
    <property type="protein sequence ID" value="KAK9873771.1"/>
    <property type="molecule type" value="Genomic_DNA"/>
</dbReference>
<comment type="similarity">
    <text evidence="1 6">Belongs to the glycosyl hydrolase 35 family.</text>
</comment>
<evidence type="ECO:0000256" key="2">
    <source>
        <dbReference type="ARBA" id="ARBA00022801"/>
    </source>
</evidence>
<dbReference type="Pfam" id="PF21317">
    <property type="entry name" value="BetaGal_ABD_1"/>
    <property type="match status" value="1"/>
</dbReference>
<dbReference type="EC" id="3.2.1.23" evidence="5"/>
<dbReference type="PANTHER" id="PTHR23421">
    <property type="entry name" value="BETA-GALACTOSIDASE RELATED"/>
    <property type="match status" value="1"/>
</dbReference>
<organism evidence="11 12">
    <name type="scientific">Henosepilachna vigintioctopunctata</name>
    <dbReference type="NCBI Taxonomy" id="420089"/>
    <lineage>
        <taxon>Eukaryota</taxon>
        <taxon>Metazoa</taxon>
        <taxon>Ecdysozoa</taxon>
        <taxon>Arthropoda</taxon>
        <taxon>Hexapoda</taxon>
        <taxon>Insecta</taxon>
        <taxon>Pterygota</taxon>
        <taxon>Neoptera</taxon>
        <taxon>Endopterygota</taxon>
        <taxon>Coleoptera</taxon>
        <taxon>Polyphaga</taxon>
        <taxon>Cucujiformia</taxon>
        <taxon>Coccinelloidea</taxon>
        <taxon>Coccinellidae</taxon>
        <taxon>Epilachninae</taxon>
        <taxon>Epilachnini</taxon>
        <taxon>Henosepilachna</taxon>
    </lineage>
</organism>
<feature type="domain" description="Beta-galactosidase 1-like first all-beta" evidence="9">
    <location>
        <begin position="426"/>
        <end position="546"/>
    </location>
</feature>
<dbReference type="InterPro" id="IPR048913">
    <property type="entry name" value="BetaGal_gal-bd"/>
</dbReference>
<gene>
    <name evidence="11" type="ORF">WA026_002128</name>
</gene>
<dbReference type="Pfam" id="PF01301">
    <property type="entry name" value="Glyco_hydro_35"/>
    <property type="match status" value="1"/>
</dbReference>
<keyword evidence="7" id="KW-1133">Transmembrane helix</keyword>
<dbReference type="InterPro" id="IPR008979">
    <property type="entry name" value="Galactose-bd-like_sf"/>
</dbReference>
<dbReference type="PRINTS" id="PR00742">
    <property type="entry name" value="GLHYDRLASE35"/>
</dbReference>
<evidence type="ECO:0000259" key="10">
    <source>
        <dbReference type="Pfam" id="PF21467"/>
    </source>
</evidence>
<evidence type="ECO:0000256" key="1">
    <source>
        <dbReference type="ARBA" id="ARBA00009809"/>
    </source>
</evidence>
<protein>
    <recommendedName>
        <fullName evidence="5">Beta-galactosidase</fullName>
        <ecNumber evidence="5">3.2.1.23</ecNumber>
    </recommendedName>
</protein>
<dbReference type="InterPro" id="IPR026283">
    <property type="entry name" value="B-gal_1-like"/>
</dbReference>
<evidence type="ECO:0000256" key="3">
    <source>
        <dbReference type="ARBA" id="ARBA00023295"/>
    </source>
</evidence>
<proteinExistence type="inferred from homology"/>
<evidence type="ECO:0000256" key="6">
    <source>
        <dbReference type="RuleBase" id="RU003679"/>
    </source>
</evidence>
<dbReference type="InterPro" id="IPR019801">
    <property type="entry name" value="Glyco_hydro_35_CS"/>
</dbReference>
<keyword evidence="3 5" id="KW-0326">Glycosidase</keyword>
<accession>A0AAW1TZZ1</accession>
<dbReference type="PROSITE" id="PS01182">
    <property type="entry name" value="GLYCOSYL_HYDROL_F35"/>
    <property type="match status" value="1"/>
</dbReference>
<dbReference type="InterPro" id="IPR031330">
    <property type="entry name" value="Gly_Hdrlase_35_cat"/>
</dbReference>
<dbReference type="InterPro" id="IPR048912">
    <property type="entry name" value="BetaGal1-like_ABD1"/>
</dbReference>
<dbReference type="Proteomes" id="UP001431783">
    <property type="component" value="Unassembled WGS sequence"/>
</dbReference>
<dbReference type="SUPFAM" id="SSF49785">
    <property type="entry name" value="Galactose-binding domain-like"/>
    <property type="match status" value="1"/>
</dbReference>
<dbReference type="Gene3D" id="2.60.120.260">
    <property type="entry name" value="Galactose-binding domain-like"/>
    <property type="match status" value="2"/>
</dbReference>
<keyword evidence="7" id="KW-0472">Membrane</keyword>